<proteinExistence type="predicted"/>
<dbReference type="RefSeq" id="WP_085916655.1">
    <property type="nucleotide sequence ID" value="NZ_AP018920.1"/>
</dbReference>
<comment type="caution">
    <text evidence="1">The sequence shown here is derived from an EMBL/GenBank/DDBJ whole genome shotgun (WGS) entry which is preliminary data.</text>
</comment>
<dbReference type="AlphaFoldDB" id="A0A1Y2MHC1"/>
<organism evidence="1 2">
    <name type="scientific">Pseudonocardia autotrophica</name>
    <name type="common">Amycolata autotrophica</name>
    <name type="synonym">Nocardia autotrophica</name>
    <dbReference type="NCBI Taxonomy" id="2074"/>
    <lineage>
        <taxon>Bacteria</taxon>
        <taxon>Bacillati</taxon>
        <taxon>Actinomycetota</taxon>
        <taxon>Actinomycetes</taxon>
        <taxon>Pseudonocardiales</taxon>
        <taxon>Pseudonocardiaceae</taxon>
        <taxon>Pseudonocardia</taxon>
    </lineage>
</organism>
<sequence length="479" mass="53046">MSELERPTRPGDLVGAAEVGDGLIRFQEILLGQIERLGLPSEGVLVSTQERQRILKNVDDALAGLSDADRARAAYVSKMIAAAAVGLFDAALNYLWDETVSELRRRVTEFDLKYFFDIAVTSPDRRKKLSTAEHLVEVNDVDLIRACNEIGLLDTIAATELDHIRFMRNHASAAHPNQTSITGLQLSAWLETCVRYVLTLSYDQITAETRRLLSNVRSTNLDPSRVREVTAFFDDLDDRRAQSLAAGLFGLYVDPDRTPTVADNVRLLWPEIWPLLDDDSRYSFGNRFGRFAANADVGQASASRELLDFVGGQSYLPEVTRQAEIDAAVDALLIAHQGFDNFYNEPGAARVLHELVGDGAHVPDGVAPKYAKAVTRVFLGNGHGVAHGALPHYEEMIRGFSSSQASRALRIFDQPEVASVLRSSVGQTQWVELMKLLEPKLVSQRSRDLLVDIRSFSASPDKLGQDSNIRRRLAAFKAK</sequence>
<evidence type="ECO:0000313" key="1">
    <source>
        <dbReference type="EMBL" id="OSY34683.1"/>
    </source>
</evidence>
<dbReference type="EMBL" id="MIGB01000070">
    <property type="protein sequence ID" value="OSY34683.1"/>
    <property type="molecule type" value="Genomic_DNA"/>
</dbReference>
<dbReference type="OrthoDB" id="1102561at2"/>
<keyword evidence="2" id="KW-1185">Reference proteome</keyword>
<evidence type="ECO:0000313" key="2">
    <source>
        <dbReference type="Proteomes" id="UP000194360"/>
    </source>
</evidence>
<dbReference type="Proteomes" id="UP000194360">
    <property type="component" value="Unassembled WGS sequence"/>
</dbReference>
<name>A0A1Y2MHC1_PSEAH</name>
<accession>A0A1Y2MHC1</accession>
<gene>
    <name evidence="1" type="ORF">BG845_06616</name>
</gene>
<reference evidence="1 2" key="1">
    <citation type="submission" date="2016-09" db="EMBL/GenBank/DDBJ databases">
        <title>Pseudonocardia autotrophica DSM535, a candidate organism with high potential of specific P450 cytochromes.</title>
        <authorList>
            <person name="Grumaz C."/>
            <person name="Vainshtein Y."/>
            <person name="Kirstahler P."/>
            <person name="Sohn K."/>
        </authorList>
    </citation>
    <scope>NUCLEOTIDE SEQUENCE [LARGE SCALE GENOMIC DNA]</scope>
    <source>
        <strain evidence="1 2">DSM 535</strain>
    </source>
</reference>
<protein>
    <submittedName>
        <fullName evidence="1">Uncharacterized protein</fullName>
    </submittedName>
</protein>
<dbReference type="STRING" id="2074.BG845_06616"/>